<dbReference type="Proteomes" id="UP001549291">
    <property type="component" value="Unassembled WGS sequence"/>
</dbReference>
<accession>A0ABV2S0U0</accession>
<evidence type="ECO:0000313" key="2">
    <source>
        <dbReference type="Proteomes" id="UP001549291"/>
    </source>
</evidence>
<reference evidence="1 2" key="1">
    <citation type="submission" date="2024-06" db="EMBL/GenBank/DDBJ databases">
        <title>Genomic Encyclopedia of Type Strains, Phase V (KMG-V): Genome sequencing to study the core and pangenomes of soil and plant-associated prokaryotes.</title>
        <authorList>
            <person name="Whitman W."/>
        </authorList>
    </citation>
    <scope>NUCLEOTIDE SEQUENCE [LARGE SCALE GENOMIC DNA]</scope>
    <source>
        <strain evidence="1 2">USDA 160</strain>
    </source>
</reference>
<keyword evidence="2" id="KW-1185">Reference proteome</keyword>
<dbReference type="EMBL" id="JBEPTQ010000002">
    <property type="protein sequence ID" value="MET4722786.1"/>
    <property type="molecule type" value="Genomic_DNA"/>
</dbReference>
<comment type="caution">
    <text evidence="1">The sequence shown here is derived from an EMBL/GenBank/DDBJ whole genome shotgun (WGS) entry which is preliminary data.</text>
</comment>
<evidence type="ECO:0000313" key="1">
    <source>
        <dbReference type="EMBL" id="MET4722786.1"/>
    </source>
</evidence>
<gene>
    <name evidence="1" type="ORF">ABIF63_006892</name>
</gene>
<organism evidence="1 2">
    <name type="scientific">Bradyrhizobium japonicum</name>
    <dbReference type="NCBI Taxonomy" id="375"/>
    <lineage>
        <taxon>Bacteria</taxon>
        <taxon>Pseudomonadati</taxon>
        <taxon>Pseudomonadota</taxon>
        <taxon>Alphaproteobacteria</taxon>
        <taxon>Hyphomicrobiales</taxon>
        <taxon>Nitrobacteraceae</taxon>
        <taxon>Bradyrhizobium</taxon>
    </lineage>
</organism>
<name>A0ABV2S0U0_BRAJP</name>
<protein>
    <submittedName>
        <fullName evidence="1">Uncharacterized protein</fullName>
    </submittedName>
</protein>
<proteinExistence type="predicted"/>
<sequence length="55" mass="6337">MELRNIALSNLTIANVNVRHGRKFVCATCALRGQNRYKRVQFRLVWSAHVPGSFH</sequence>